<dbReference type="SUPFAM" id="SSF160515">
    <property type="entry name" value="YueI-like"/>
    <property type="match status" value="1"/>
</dbReference>
<dbReference type="OrthoDB" id="95278at2"/>
<dbReference type="PIRSF" id="PIRSF034303">
    <property type="entry name" value="DUF1694"/>
    <property type="match status" value="1"/>
</dbReference>
<dbReference type="EMBL" id="CCDI010000006">
    <property type="protein sequence ID" value="CDQ25477.1"/>
    <property type="molecule type" value="Genomic_DNA"/>
</dbReference>
<dbReference type="Pfam" id="PF07997">
    <property type="entry name" value="DUF1694"/>
    <property type="match status" value="1"/>
</dbReference>
<reference evidence="2 3" key="2">
    <citation type="submission" date="2014-05" db="EMBL/GenBank/DDBJ databases">
        <title>Draft genome sequence of Halobacillus karajensis HK-03.</title>
        <authorList>
            <person name="Khelaifia S."/>
            <person name="Croce O."/>
            <person name="Lagier J.C."/>
            <person name="Raoult D."/>
        </authorList>
    </citation>
    <scope>NUCLEOTIDE SEQUENCE [LARGE SCALE GENOMIC DNA]</scope>
    <source>
        <strain evidence="2 3">HD-03</strain>
    </source>
</reference>
<dbReference type="Gene3D" id="3.30.1330.30">
    <property type="match status" value="1"/>
</dbReference>
<organism evidence="2 3">
    <name type="scientific">Halobacillus karajensis</name>
    <dbReference type="NCBI Taxonomy" id="195088"/>
    <lineage>
        <taxon>Bacteria</taxon>
        <taxon>Bacillati</taxon>
        <taxon>Bacillota</taxon>
        <taxon>Bacilli</taxon>
        <taxon>Bacillales</taxon>
        <taxon>Bacillaceae</taxon>
        <taxon>Halobacillus</taxon>
    </lineage>
</organism>
<feature type="compositionally biased region" description="Basic and acidic residues" evidence="1">
    <location>
        <begin position="120"/>
        <end position="135"/>
    </location>
</feature>
<proteinExistence type="predicted"/>
<gene>
    <name evidence="2" type="ORF">BN983_03823</name>
</gene>
<evidence type="ECO:0008006" key="4">
    <source>
        <dbReference type="Google" id="ProtNLM"/>
    </source>
</evidence>
<feature type="region of interest" description="Disordered" evidence="1">
    <location>
        <begin position="120"/>
        <end position="147"/>
    </location>
</feature>
<evidence type="ECO:0000256" key="1">
    <source>
        <dbReference type="SAM" id="MobiDB-lite"/>
    </source>
</evidence>
<sequence length="147" mass="17009">MKKPDMEDYLQEGVYGSRQTKPGERKRYLGTLRERVLLALTKGQVMQELGKKEMQGLMKEHPDAKLLLNSEVSYRFLSPFKDLAEEQEIHHTTISNQESETEFGAVLTLDYAIEKEKVRIEEPRQEEKTSEEEGVKGFLTSLFKPSE</sequence>
<feature type="region of interest" description="Disordered" evidence="1">
    <location>
        <begin position="1"/>
        <end position="22"/>
    </location>
</feature>
<dbReference type="AlphaFoldDB" id="A0A024PAL4"/>
<protein>
    <recommendedName>
        <fullName evidence="4">DUF1694 domain-containing protein</fullName>
    </recommendedName>
</protein>
<dbReference type="InterPro" id="IPR029064">
    <property type="entry name" value="Ribosomal_eL30-like_sf"/>
</dbReference>
<keyword evidence="3" id="KW-1185">Reference proteome</keyword>
<dbReference type="RefSeq" id="WP_035511229.1">
    <property type="nucleotide sequence ID" value="NZ_CCDH010000006.1"/>
</dbReference>
<comment type="caution">
    <text evidence="2">The sequence shown here is derived from an EMBL/GenBank/DDBJ whole genome shotgun (WGS) entry which is preliminary data.</text>
</comment>
<accession>A0A024PAL4</accession>
<name>A0A024PAL4_9BACI</name>
<dbReference type="InterPro" id="IPR012543">
    <property type="entry name" value="DUF1694"/>
</dbReference>
<evidence type="ECO:0000313" key="3">
    <source>
        <dbReference type="Proteomes" id="UP000028868"/>
    </source>
</evidence>
<reference evidence="3" key="1">
    <citation type="submission" date="2014-03" db="EMBL/GenBank/DDBJ databases">
        <authorList>
            <person name="Urmite Genomes U."/>
        </authorList>
    </citation>
    <scope>NUCLEOTIDE SEQUENCE [LARGE SCALE GENOMIC DNA]</scope>
    <source>
        <strain evidence="3">HD-03</strain>
    </source>
</reference>
<dbReference type="Proteomes" id="UP000028868">
    <property type="component" value="Unassembled WGS sequence"/>
</dbReference>
<evidence type="ECO:0000313" key="2">
    <source>
        <dbReference type="EMBL" id="CDQ25477.1"/>
    </source>
</evidence>